<keyword evidence="3" id="KW-1185">Reference proteome</keyword>
<gene>
    <name evidence="2" type="ORF">D915_005885</name>
</gene>
<name>A0A4E0RAQ4_FASHE</name>
<proteinExistence type="predicted"/>
<dbReference type="EMBL" id="JXXN02002318">
    <property type="protein sequence ID" value="THD23131.1"/>
    <property type="molecule type" value="Genomic_DNA"/>
</dbReference>
<reference evidence="2" key="1">
    <citation type="submission" date="2019-03" db="EMBL/GenBank/DDBJ databases">
        <title>Improved annotation for the trematode Fasciola hepatica.</title>
        <authorList>
            <person name="Choi Y.-J."/>
            <person name="Martin J."/>
            <person name="Mitreva M."/>
        </authorList>
    </citation>
    <scope>NUCLEOTIDE SEQUENCE [LARGE SCALE GENOMIC DNA]</scope>
</reference>
<evidence type="ECO:0000313" key="2">
    <source>
        <dbReference type="EMBL" id="THD23131.1"/>
    </source>
</evidence>
<feature type="compositionally biased region" description="Basic residues" evidence="1">
    <location>
        <begin position="552"/>
        <end position="566"/>
    </location>
</feature>
<evidence type="ECO:0000256" key="1">
    <source>
        <dbReference type="SAM" id="MobiDB-lite"/>
    </source>
</evidence>
<dbReference type="AlphaFoldDB" id="A0A4E0RAQ4"/>
<feature type="compositionally biased region" description="Polar residues" evidence="1">
    <location>
        <begin position="464"/>
        <end position="475"/>
    </location>
</feature>
<feature type="compositionally biased region" description="Polar residues" evidence="1">
    <location>
        <begin position="498"/>
        <end position="519"/>
    </location>
</feature>
<organism evidence="2 3">
    <name type="scientific">Fasciola hepatica</name>
    <name type="common">Liver fluke</name>
    <dbReference type="NCBI Taxonomy" id="6192"/>
    <lineage>
        <taxon>Eukaryota</taxon>
        <taxon>Metazoa</taxon>
        <taxon>Spiralia</taxon>
        <taxon>Lophotrochozoa</taxon>
        <taxon>Platyhelminthes</taxon>
        <taxon>Trematoda</taxon>
        <taxon>Digenea</taxon>
        <taxon>Plagiorchiida</taxon>
        <taxon>Echinostomata</taxon>
        <taxon>Echinostomatoidea</taxon>
        <taxon>Fasciolidae</taxon>
        <taxon>Fasciola</taxon>
    </lineage>
</organism>
<feature type="region of interest" description="Disordered" evidence="1">
    <location>
        <begin position="377"/>
        <end position="598"/>
    </location>
</feature>
<sequence length="822" mass="91616">MSSLSSFVDTLAEIINKETANAFQKWKRLDSLTAVRLEGASRLSHHETVVSDLQKQITVSKRELNGVSSLSVPQIFDDLVTLCNRLTEEYASNDFPSKFPLRTPALSPDDSCNNLYPRLSASFVDSISLEMDHLMMMSCMHWKTSEKDKRLLASFVLRDLEQAVKAVHQNCIEQLEQRLYSSGLRLGHIYAWARDPSTLGENNETMSNVRQLKRRIRNKLSRLVLLCRAGKRLIRSHPILASMRHELLRVRTQLAGSDRTAAMGLAHTELPQLTDWEDGSDDVLKRFVPSHLCPAFCQLIDQLADLLLDLPAQVPGISTPAIRSPCTPDRRSCWRSLIAQTVLHFYNHHDSWAGIDLQVEDDVELQTSDEALALISCPSDDSESNDEGDHIKRTAQSDSRRLTRTINPSVVQAILDRFDHHNRGSTRKRHFSGADDQFNEESEPALKLTKLSNNPVSVVDNLDKGSSSTDNQIESKQSDRSPGFPVDMDHQAADYSGSPDSKTHSSASQLNTSTATEQGTPPRVVDHPLPDSSPTKRAVESTELESQLSTTKPRRSNRSLRTRRSRTPSEASYSEGEVLSDSDEDRGCASSVGEENETVPELLCEKINVEGQDDERAAEIIQLVHNQMRDATPVSDIDLTELEIMDEWATPATAVVTTNAKCTDTDSQEATEHDHLDETDTEQSVVRENMGERLSELISQVVTSCKEDLDRLLSDCDQSDERFIQSDDSAKPPSINSELHLPAEIEASIERTTSSFKEHVTSVLANLLHAVPNIADPNDTLVTIKRQQVRPVVCGKRGARLLGMLKSYQQDVAKRMSSSNAV</sequence>
<dbReference type="Proteomes" id="UP000230066">
    <property type="component" value="Unassembled WGS sequence"/>
</dbReference>
<accession>A0A4E0RAQ4</accession>
<comment type="caution">
    <text evidence="2">The sequence shown here is derived from an EMBL/GenBank/DDBJ whole genome shotgun (WGS) entry which is preliminary data.</text>
</comment>
<evidence type="ECO:0000313" key="3">
    <source>
        <dbReference type="Proteomes" id="UP000230066"/>
    </source>
</evidence>
<protein>
    <submittedName>
        <fullName evidence="2">Uncharacterized protein</fullName>
    </submittedName>
</protein>